<dbReference type="EMBL" id="CACRUE010000026">
    <property type="protein sequence ID" value="VYU12164.1"/>
    <property type="molecule type" value="Genomic_DNA"/>
</dbReference>
<reference evidence="2" key="1">
    <citation type="submission" date="2019-11" db="EMBL/GenBank/DDBJ databases">
        <authorList>
            <person name="Feng L."/>
        </authorList>
    </citation>
    <scope>NUCLEOTIDE SEQUENCE</scope>
    <source>
        <strain evidence="2">IbartlettiiLFYP30</strain>
    </source>
</reference>
<evidence type="ECO:0000313" key="2">
    <source>
        <dbReference type="EMBL" id="VYU12164.1"/>
    </source>
</evidence>
<dbReference type="RefSeq" id="WP_156530881.1">
    <property type="nucleotide sequence ID" value="NZ_CACRUE010000026.1"/>
</dbReference>
<dbReference type="AlphaFoldDB" id="A0A6N3C9W1"/>
<dbReference type="InterPro" id="IPR025736">
    <property type="entry name" value="PucR_C-HTH_dom"/>
</dbReference>
<accession>A0A6N3C9W1</accession>
<dbReference type="Gene3D" id="1.10.10.2840">
    <property type="entry name" value="PucR C-terminal helix-turn-helix domain"/>
    <property type="match status" value="1"/>
</dbReference>
<name>A0A6N3C9W1_9FIRM</name>
<organism evidence="2">
    <name type="scientific">Intestinibacter bartlettii</name>
    <dbReference type="NCBI Taxonomy" id="261299"/>
    <lineage>
        <taxon>Bacteria</taxon>
        <taxon>Bacillati</taxon>
        <taxon>Bacillota</taxon>
        <taxon>Clostridia</taxon>
        <taxon>Peptostreptococcales</taxon>
        <taxon>Peptostreptococcaceae</taxon>
        <taxon>Intestinibacter</taxon>
    </lineage>
</organism>
<proteinExistence type="predicted"/>
<gene>
    <name evidence="2" type="ORF">IBLFYP30_01787</name>
</gene>
<evidence type="ECO:0000259" key="1">
    <source>
        <dbReference type="Pfam" id="PF13556"/>
    </source>
</evidence>
<dbReference type="Pfam" id="PF13556">
    <property type="entry name" value="HTH_30"/>
    <property type="match status" value="1"/>
</dbReference>
<protein>
    <recommendedName>
        <fullName evidence="1">PucR C-terminal helix-turn-helix domain-containing protein</fullName>
    </recommendedName>
</protein>
<sequence>MSATFNEISTKLSSKNPIVIIRKNINISNYYYIEDDFDNLNSYSLYICKLSNFPKDFKSDKIINFLIIVDVNIKYDLFQLKNCNILILEKDKISLYKLLEDLQDIININADIIASSNSIIDALSQNKNIDDIIKTIHHYLQNPIIITNSANYLCCHSGDDFDINDTIWEDYIKYGYPDPNYLEKIYYNIKFVQPLSTESDSHIIDYLDVMDHRVLTCPIKINNFNVAYIYVLEANKPFTKEDMRVLNILGKILAPSIINDPRFTYCENTQIDSIFYYLLSCDNTQPHFLEKTCEILNLELHSNFFLLNINCSKEEITIEKLKELYDLIKSVFFNQFVFIYKNQICILYITRNDNPNKFKIYSKYFLDICEKYNLSVGISDIFFNLHDIKIAYKQTLKALDYSTISAYKNRINYYSDFMLIDLVYEFLINENTDNIIDLNFKEFINSASEEYLEMMKLFVDNNGNIKKTADELHVHYNTLKYRLSKIRDEYCIDFEDLNYIIKLKLSYIALDFISNT</sequence>
<feature type="domain" description="PucR C-terminal helix-turn-helix" evidence="1">
    <location>
        <begin position="452"/>
        <end position="506"/>
    </location>
</feature>
<dbReference type="InterPro" id="IPR042070">
    <property type="entry name" value="PucR_C-HTH_sf"/>
</dbReference>